<comment type="similarity">
    <text evidence="1 2">Belongs to the metallophosphoesterase superfamily. YfcE family.</text>
</comment>
<evidence type="ECO:0000313" key="5">
    <source>
        <dbReference type="Proteomes" id="UP000324497"/>
    </source>
</evidence>
<dbReference type="InterPro" id="IPR024654">
    <property type="entry name" value="Calcineurin-like_PHP_lpxH"/>
</dbReference>
<dbReference type="SUPFAM" id="SSF56300">
    <property type="entry name" value="Metallo-dependent phosphatases"/>
    <property type="match status" value="1"/>
</dbReference>
<dbReference type="GO" id="GO:0046872">
    <property type="term" value="F:metal ion binding"/>
    <property type="evidence" value="ECO:0007669"/>
    <property type="project" value="UniProtKB-KW"/>
</dbReference>
<dbReference type="EC" id="3.1.4.-" evidence="2"/>
<dbReference type="InterPro" id="IPR029052">
    <property type="entry name" value="Metallo-depent_PP-like"/>
</dbReference>
<dbReference type="AlphaFoldDB" id="A0A3S6QV47"/>
<name>A0A3S6QV47_9LACO</name>
<feature type="domain" description="Calcineurin-like phosphoesterase" evidence="3">
    <location>
        <begin position="12"/>
        <end position="157"/>
    </location>
</feature>
<proteinExistence type="inferred from homology"/>
<keyword evidence="2" id="KW-0479">Metal-binding</keyword>
<evidence type="ECO:0000259" key="3">
    <source>
        <dbReference type="Pfam" id="PF12850"/>
    </source>
</evidence>
<dbReference type="CDD" id="cd00841">
    <property type="entry name" value="MPP_YfcE"/>
    <property type="match status" value="1"/>
</dbReference>
<protein>
    <recommendedName>
        <fullName evidence="2">Phosphoesterase</fullName>
        <ecNumber evidence="2">3.1.4.-</ecNumber>
    </recommendedName>
</protein>
<dbReference type="GO" id="GO:0016787">
    <property type="term" value="F:hydrolase activity"/>
    <property type="evidence" value="ECO:0007669"/>
    <property type="project" value="UniProtKB-UniRule"/>
</dbReference>
<comment type="cofactor">
    <cofactor evidence="2">
        <name>a divalent metal cation</name>
        <dbReference type="ChEBI" id="CHEBI:60240"/>
    </cofactor>
</comment>
<dbReference type="EMBL" id="CP018180">
    <property type="protein sequence ID" value="AUJ31629.1"/>
    <property type="molecule type" value="Genomic_DNA"/>
</dbReference>
<evidence type="ECO:0000256" key="1">
    <source>
        <dbReference type="ARBA" id="ARBA00008950"/>
    </source>
</evidence>
<dbReference type="KEGG" id="lng:BSQ50_03060"/>
<organism evidence="4 5">
    <name type="scientific">Liquorilactobacillus nagelii</name>
    <dbReference type="NCBI Taxonomy" id="82688"/>
    <lineage>
        <taxon>Bacteria</taxon>
        <taxon>Bacillati</taxon>
        <taxon>Bacillota</taxon>
        <taxon>Bacilli</taxon>
        <taxon>Lactobacillales</taxon>
        <taxon>Lactobacillaceae</taxon>
        <taxon>Liquorilactobacillus</taxon>
    </lineage>
</organism>
<dbReference type="PANTHER" id="PTHR11124">
    <property type="entry name" value="VACUOLAR SORTING PROTEIN VPS29"/>
    <property type="match status" value="1"/>
</dbReference>
<keyword evidence="5" id="KW-1185">Reference proteome</keyword>
<dbReference type="NCBIfam" id="TIGR00040">
    <property type="entry name" value="yfcE"/>
    <property type="match status" value="1"/>
</dbReference>
<reference evidence="4 5" key="1">
    <citation type="submission" date="2016-11" db="EMBL/GenBank/DDBJ databases">
        <title>Interaction between Lactobacillus species and yeast in water kefir.</title>
        <authorList>
            <person name="Behr J."/>
            <person name="Xu D."/>
            <person name="Vogel R.F."/>
        </authorList>
    </citation>
    <scope>NUCLEOTIDE SEQUENCE [LARGE SCALE GENOMIC DNA]</scope>
    <source>
        <strain evidence="4 5">TMW 1.1827</strain>
    </source>
</reference>
<dbReference type="Pfam" id="PF12850">
    <property type="entry name" value="Metallophos_2"/>
    <property type="match status" value="1"/>
</dbReference>
<dbReference type="InterPro" id="IPR000979">
    <property type="entry name" value="Phosphodiesterase_MJ0936/Vps29"/>
</dbReference>
<accession>A0A3S6QV47</accession>
<dbReference type="InterPro" id="IPR041802">
    <property type="entry name" value="MPP_YfcE"/>
</dbReference>
<evidence type="ECO:0000256" key="2">
    <source>
        <dbReference type="RuleBase" id="RU362039"/>
    </source>
</evidence>
<dbReference type="Proteomes" id="UP000324497">
    <property type="component" value="Chromosome"/>
</dbReference>
<evidence type="ECO:0000313" key="4">
    <source>
        <dbReference type="EMBL" id="AUJ31629.1"/>
    </source>
</evidence>
<dbReference type="Gene3D" id="3.60.21.10">
    <property type="match status" value="1"/>
</dbReference>
<gene>
    <name evidence="4" type="ORF">BSQ50_03060</name>
</gene>
<sequence>MGGGKITKNEFKMLVVSDSHGDRKILENLLNHYQKKIDLFIHCGDSELPETDKLFETYQVVAGNCDYDSAFKSDQLILYENERIWITHGHHYQVNFGLERLALAARQQRADFCFFGHTHQLGFEMHNNCLFLNPGSISLPRGNYANLGGTYAIVTVNPQAIGIQYYKRNFQPVTELRGHFKKFREK</sequence>